<comment type="caution">
    <text evidence="4">The sequence shown here is derived from an EMBL/GenBank/DDBJ whole genome shotgun (WGS) entry which is preliminary data.</text>
</comment>
<evidence type="ECO:0000313" key="4">
    <source>
        <dbReference type="EMBL" id="KAJ9148236.1"/>
    </source>
</evidence>
<dbReference type="SMART" id="SM00903">
    <property type="entry name" value="Flavin_Reduct"/>
    <property type="match status" value="1"/>
</dbReference>
<dbReference type="GO" id="GO:0010181">
    <property type="term" value="F:FMN binding"/>
    <property type="evidence" value="ECO:0007669"/>
    <property type="project" value="InterPro"/>
</dbReference>
<gene>
    <name evidence="4" type="ORF">NKR23_g5077</name>
</gene>
<dbReference type="Proteomes" id="UP001174694">
    <property type="component" value="Unassembled WGS sequence"/>
</dbReference>
<dbReference type="InterPro" id="IPR002563">
    <property type="entry name" value="Flavin_Rdtase-like_dom"/>
</dbReference>
<dbReference type="InterPro" id="IPR050268">
    <property type="entry name" value="NADH-dep_flavin_reductase"/>
</dbReference>
<evidence type="ECO:0000259" key="3">
    <source>
        <dbReference type="SMART" id="SM00903"/>
    </source>
</evidence>
<dbReference type="SUPFAM" id="SSF50475">
    <property type="entry name" value="FMN-binding split barrel"/>
    <property type="match status" value="1"/>
</dbReference>
<dbReference type="InterPro" id="IPR012349">
    <property type="entry name" value="Split_barrel_FMN-bd"/>
</dbReference>
<feature type="region of interest" description="Disordered" evidence="2">
    <location>
        <begin position="19"/>
        <end position="50"/>
    </location>
</feature>
<evidence type="ECO:0000313" key="5">
    <source>
        <dbReference type="Proteomes" id="UP001174694"/>
    </source>
</evidence>
<proteinExistence type="predicted"/>
<feature type="region of interest" description="Disordered" evidence="2">
    <location>
        <begin position="176"/>
        <end position="203"/>
    </location>
</feature>
<sequence length="280" mass="30253">MTSAGELASGWKASFNGGQRRTFRLSSPHNKQWKTAPAVPPSVHPHSSTTETALTLPEQLRGLMRLLTHSVVVCTSRGGESAAGDYVASSFPDQQPAPRAMTMSSFTSLTLHPTPLVSFNVATPSRTLDAVAASGLFNIHVLAGDPAGARVAEWFRRGNAEPMHVFDRIGECGCEVMPPQPDQDSTGADGEGEEEPVLPPPPLLRGPGIMYAMRCRLLREEPCGGLVRVRDHVIVLGEVLEILEGQRRDEESGEERFGLAYADRRYRQLGNIMVGEGGEA</sequence>
<dbReference type="PANTHER" id="PTHR30466">
    <property type="entry name" value="FLAVIN REDUCTASE"/>
    <property type="match status" value="1"/>
</dbReference>
<evidence type="ECO:0000256" key="1">
    <source>
        <dbReference type="ARBA" id="ARBA00023002"/>
    </source>
</evidence>
<evidence type="ECO:0000256" key="2">
    <source>
        <dbReference type="SAM" id="MobiDB-lite"/>
    </source>
</evidence>
<reference evidence="4" key="1">
    <citation type="submission" date="2022-07" db="EMBL/GenBank/DDBJ databases">
        <title>Fungi with potential for degradation of polypropylene.</title>
        <authorList>
            <person name="Gostincar C."/>
        </authorList>
    </citation>
    <scope>NUCLEOTIDE SEQUENCE</scope>
    <source>
        <strain evidence="4">EXF-13308</strain>
    </source>
</reference>
<name>A0AA38RH53_9PEZI</name>
<organism evidence="4 5">
    <name type="scientific">Pleurostoma richardsiae</name>
    <dbReference type="NCBI Taxonomy" id="41990"/>
    <lineage>
        <taxon>Eukaryota</taxon>
        <taxon>Fungi</taxon>
        <taxon>Dikarya</taxon>
        <taxon>Ascomycota</taxon>
        <taxon>Pezizomycotina</taxon>
        <taxon>Sordariomycetes</taxon>
        <taxon>Sordariomycetidae</taxon>
        <taxon>Calosphaeriales</taxon>
        <taxon>Pleurostomataceae</taxon>
        <taxon>Pleurostoma</taxon>
    </lineage>
</organism>
<accession>A0AA38RH53</accession>
<dbReference type="AlphaFoldDB" id="A0AA38RH53"/>
<keyword evidence="1" id="KW-0560">Oxidoreductase</keyword>
<dbReference type="GO" id="GO:0042602">
    <property type="term" value="F:riboflavin reductase (NADPH) activity"/>
    <property type="evidence" value="ECO:0007669"/>
    <property type="project" value="TreeGrafter"/>
</dbReference>
<dbReference type="PANTHER" id="PTHR30466:SF1">
    <property type="entry name" value="FMN REDUCTASE (NADH) RUTF"/>
    <property type="match status" value="1"/>
</dbReference>
<dbReference type="Pfam" id="PF01613">
    <property type="entry name" value="Flavin_Reduct"/>
    <property type="match status" value="1"/>
</dbReference>
<dbReference type="EMBL" id="JANBVO010000013">
    <property type="protein sequence ID" value="KAJ9148236.1"/>
    <property type="molecule type" value="Genomic_DNA"/>
</dbReference>
<feature type="domain" description="Flavin reductase like" evidence="3">
    <location>
        <begin position="64"/>
        <end position="268"/>
    </location>
</feature>
<protein>
    <recommendedName>
        <fullName evidence="3">Flavin reductase like domain-containing protein</fullName>
    </recommendedName>
</protein>
<feature type="compositionally biased region" description="Polar residues" evidence="2">
    <location>
        <begin position="19"/>
        <end position="30"/>
    </location>
</feature>
<keyword evidence="5" id="KW-1185">Reference proteome</keyword>
<dbReference type="Gene3D" id="2.30.110.10">
    <property type="entry name" value="Electron Transport, Fmn-binding Protein, Chain A"/>
    <property type="match status" value="1"/>
</dbReference>